<protein>
    <submittedName>
        <fullName evidence="1">Uncharacterized protein</fullName>
    </submittedName>
</protein>
<accession>A0AAN0YMC5</accession>
<dbReference type="EMBL" id="CP016622">
    <property type="protein sequence ID" value="ANZ29284.1"/>
    <property type="molecule type" value="Genomic_DNA"/>
</dbReference>
<gene>
    <name evidence="1" type="ORF">BCV53_03710</name>
</gene>
<evidence type="ECO:0000313" key="1">
    <source>
        <dbReference type="EMBL" id="ANZ29284.1"/>
    </source>
</evidence>
<dbReference type="AlphaFoldDB" id="A0AAN0YMC5"/>
<reference evidence="2" key="1">
    <citation type="journal article" date="2016" name="Genome Announc.">
        <title>Complete Genome Sequence of Geobacillus thermoglucosidasius NCIMB 11955, the Progenitor of a Bioethanol Production Strain.</title>
        <authorList>
            <person name="Sheng L."/>
            <person name="Zhang Y."/>
            <person name="Minton N.P."/>
        </authorList>
    </citation>
    <scope>NUCLEOTIDE SEQUENCE [LARGE SCALE GENOMIC DNA]</scope>
    <source>
        <strain evidence="2">NCIMB 11955</strain>
    </source>
</reference>
<evidence type="ECO:0000313" key="2">
    <source>
        <dbReference type="Proteomes" id="UP000093052"/>
    </source>
</evidence>
<dbReference type="KEGG" id="ptl:AOT13_03695"/>
<organism evidence="1 2">
    <name type="scientific">Parageobacillus thermoglucosidasius</name>
    <name type="common">Geobacillus thermoglucosidasius</name>
    <dbReference type="NCBI Taxonomy" id="1426"/>
    <lineage>
        <taxon>Bacteria</taxon>
        <taxon>Bacillati</taxon>
        <taxon>Bacillota</taxon>
        <taxon>Bacilli</taxon>
        <taxon>Bacillales</taxon>
        <taxon>Anoxybacillaceae</taxon>
        <taxon>Parageobacillus</taxon>
    </lineage>
</organism>
<keyword evidence="2" id="KW-1185">Reference proteome</keyword>
<proteinExistence type="predicted"/>
<sequence>MHITKEFGKHENVHMTRIGKKSAKFRSILTKFRQNADIGLGKTSFPCWHVFCDINRRNSIWKLRKGLGE</sequence>
<name>A0AAN0YMC5_PARTM</name>
<dbReference type="Proteomes" id="UP000093052">
    <property type="component" value="Chromosome"/>
</dbReference>